<dbReference type="InterPro" id="IPR008928">
    <property type="entry name" value="6-hairpin_glycosidase_sf"/>
</dbReference>
<evidence type="ECO:0000313" key="6">
    <source>
        <dbReference type="Proteomes" id="UP000054166"/>
    </source>
</evidence>
<proteinExistence type="predicted"/>
<dbReference type="InParanoid" id="A0A0C3EWJ6"/>
<dbReference type="SUPFAM" id="SSF48208">
    <property type="entry name" value="Six-hairpin glycosidases"/>
    <property type="match status" value="1"/>
</dbReference>
<keyword evidence="1" id="KW-0732">Signal</keyword>
<dbReference type="InterPro" id="IPR016518">
    <property type="entry name" value="Alpha-L-fucosidase"/>
</dbReference>
<dbReference type="InterPro" id="IPR054363">
    <property type="entry name" value="GH95_cat"/>
</dbReference>
<dbReference type="PANTHER" id="PTHR31084:SF3">
    <property type="entry name" value="ALPHA-FUCOSIDASE A"/>
    <property type="match status" value="1"/>
</dbReference>
<feature type="domain" description="Glycosyl hydrolase family 95 catalytic" evidence="4">
    <location>
        <begin position="329"/>
        <end position="747"/>
    </location>
</feature>
<evidence type="ECO:0000259" key="4">
    <source>
        <dbReference type="Pfam" id="PF22124"/>
    </source>
</evidence>
<dbReference type="Pfam" id="PF14498">
    <property type="entry name" value="Glyco_hyd_65N_2"/>
    <property type="match status" value="1"/>
</dbReference>
<name>A0A0C3EWJ6_PILCF</name>
<dbReference type="Pfam" id="PF22124">
    <property type="entry name" value="Glyco_hydro_95_cat"/>
    <property type="match status" value="1"/>
</dbReference>
<gene>
    <name evidence="5" type="ORF">PILCRDRAFT_77356</name>
</gene>
<dbReference type="EMBL" id="KN833030">
    <property type="protein sequence ID" value="KIM76900.1"/>
    <property type="molecule type" value="Genomic_DNA"/>
</dbReference>
<dbReference type="InterPro" id="IPR049053">
    <property type="entry name" value="AFCA-like_C"/>
</dbReference>
<dbReference type="Pfam" id="PF21307">
    <property type="entry name" value="Glyco_hydro_95_C"/>
    <property type="match status" value="1"/>
</dbReference>
<dbReference type="InterPro" id="IPR012341">
    <property type="entry name" value="6hp_glycosidase-like_sf"/>
</dbReference>
<reference evidence="6" key="2">
    <citation type="submission" date="2015-01" db="EMBL/GenBank/DDBJ databases">
        <title>Evolutionary Origins and Diversification of the Mycorrhizal Mutualists.</title>
        <authorList>
            <consortium name="DOE Joint Genome Institute"/>
            <consortium name="Mycorrhizal Genomics Consortium"/>
            <person name="Kohler A."/>
            <person name="Kuo A."/>
            <person name="Nagy L.G."/>
            <person name="Floudas D."/>
            <person name="Copeland A."/>
            <person name="Barry K.W."/>
            <person name="Cichocki N."/>
            <person name="Veneault-Fourrey C."/>
            <person name="LaButti K."/>
            <person name="Lindquist E.A."/>
            <person name="Lipzen A."/>
            <person name="Lundell T."/>
            <person name="Morin E."/>
            <person name="Murat C."/>
            <person name="Riley R."/>
            <person name="Ohm R."/>
            <person name="Sun H."/>
            <person name="Tunlid A."/>
            <person name="Henrissat B."/>
            <person name="Grigoriev I.V."/>
            <person name="Hibbett D.S."/>
            <person name="Martin F."/>
        </authorList>
    </citation>
    <scope>NUCLEOTIDE SEQUENCE [LARGE SCALE GENOMIC DNA]</scope>
    <source>
        <strain evidence="6">F 1598</strain>
    </source>
</reference>
<keyword evidence="6" id="KW-1185">Reference proteome</keyword>
<evidence type="ECO:0000313" key="5">
    <source>
        <dbReference type="EMBL" id="KIM76900.1"/>
    </source>
</evidence>
<accession>A0A0C3EWJ6</accession>
<reference evidence="5 6" key="1">
    <citation type="submission" date="2014-04" db="EMBL/GenBank/DDBJ databases">
        <authorList>
            <consortium name="DOE Joint Genome Institute"/>
            <person name="Kuo A."/>
            <person name="Tarkka M."/>
            <person name="Buscot F."/>
            <person name="Kohler A."/>
            <person name="Nagy L.G."/>
            <person name="Floudas D."/>
            <person name="Copeland A."/>
            <person name="Barry K.W."/>
            <person name="Cichocki N."/>
            <person name="Veneault-Fourrey C."/>
            <person name="LaButti K."/>
            <person name="Lindquist E.A."/>
            <person name="Lipzen A."/>
            <person name="Lundell T."/>
            <person name="Morin E."/>
            <person name="Murat C."/>
            <person name="Sun H."/>
            <person name="Tunlid A."/>
            <person name="Henrissat B."/>
            <person name="Grigoriev I.V."/>
            <person name="Hibbett D.S."/>
            <person name="Martin F."/>
            <person name="Nordberg H.P."/>
            <person name="Cantor M.N."/>
            <person name="Hua S.X."/>
        </authorList>
    </citation>
    <scope>NUCLEOTIDE SEQUENCE [LARGE SCALE GENOMIC DNA]</scope>
    <source>
        <strain evidence="5 6">F 1598</strain>
    </source>
</reference>
<keyword evidence="5" id="KW-0378">Hydrolase</keyword>
<evidence type="ECO:0000256" key="1">
    <source>
        <dbReference type="SAM" id="SignalP"/>
    </source>
</evidence>
<feature type="chain" id="PRO_5002177170" evidence="1">
    <location>
        <begin position="22"/>
        <end position="838"/>
    </location>
</feature>
<feature type="domain" description="Alpha fucosidase A-like C-terminal" evidence="3">
    <location>
        <begin position="761"/>
        <end position="807"/>
    </location>
</feature>
<evidence type="ECO:0000259" key="3">
    <source>
        <dbReference type="Pfam" id="PF21307"/>
    </source>
</evidence>
<feature type="domain" description="Glycosyl hydrolase family 95 N-terminal" evidence="2">
    <location>
        <begin position="33"/>
        <end position="295"/>
    </location>
</feature>
<dbReference type="PANTHER" id="PTHR31084">
    <property type="entry name" value="ALPHA-L-FUCOSIDASE 2"/>
    <property type="match status" value="1"/>
</dbReference>
<dbReference type="STRING" id="765440.A0A0C3EWJ6"/>
<dbReference type="AlphaFoldDB" id="A0A0C3EWJ6"/>
<dbReference type="OrthoDB" id="2848340at2759"/>
<feature type="signal peptide" evidence="1">
    <location>
        <begin position="1"/>
        <end position="21"/>
    </location>
</feature>
<dbReference type="PIRSF" id="PIRSF007663">
    <property type="entry name" value="UCP007663"/>
    <property type="match status" value="1"/>
</dbReference>
<organism evidence="5 6">
    <name type="scientific">Piloderma croceum (strain F 1598)</name>
    <dbReference type="NCBI Taxonomy" id="765440"/>
    <lineage>
        <taxon>Eukaryota</taxon>
        <taxon>Fungi</taxon>
        <taxon>Dikarya</taxon>
        <taxon>Basidiomycota</taxon>
        <taxon>Agaricomycotina</taxon>
        <taxon>Agaricomycetes</taxon>
        <taxon>Agaricomycetidae</taxon>
        <taxon>Atheliales</taxon>
        <taxon>Atheliaceae</taxon>
        <taxon>Piloderma</taxon>
    </lineage>
</organism>
<evidence type="ECO:0000259" key="2">
    <source>
        <dbReference type="Pfam" id="PF14498"/>
    </source>
</evidence>
<dbReference type="Proteomes" id="UP000054166">
    <property type="component" value="Unassembled WGS sequence"/>
</dbReference>
<dbReference type="Gene3D" id="1.50.10.10">
    <property type="match status" value="1"/>
</dbReference>
<dbReference type="GO" id="GO:0005975">
    <property type="term" value="P:carbohydrate metabolic process"/>
    <property type="evidence" value="ECO:0007669"/>
    <property type="project" value="InterPro"/>
</dbReference>
<protein>
    <submittedName>
        <fullName evidence="5">Glycoside hydrolase family 95 protein</fullName>
    </submittedName>
</protein>
<dbReference type="GO" id="GO:0004560">
    <property type="term" value="F:alpha-L-fucosidase activity"/>
    <property type="evidence" value="ECO:0007669"/>
    <property type="project" value="InterPro"/>
</dbReference>
<sequence>MGFKISVRALTLVYFSRYAQSAPPGFPQSGNGLWYTQPGVSWSKNYLPIGNGYLGAMTPGGTAYEATQLNIESLWTGGSFADPTYNGGNMLPTESSTMANDMRNIRQTIFQSSIGEIDNIEEICTPAGAYGSYAGAGYLISTLNTTGKVSNYARWLDLDEATTHTIWSQANLTFQRDSFCSHPSGACVQHLTTSNATTLPTITHAFSSFLPETGLPTPNITCFDNSTLQVRGFVANPGMLYEFLGRVQAVNPNGAVSILCNHTGSSTKGMVNASLTISGASESWFTWVGGTEYDQDAGDRAHDFTFRGADPHLSLSSLLASATSPNLTYASILSAHTNDFNAVMSPFALSLGQSPDLFHSTDQLLAAYRTDIGNTYLEWLLFNYGRYLLASSSRGVLPTNLQGKWAENVNNPWSCDSNINIQMNYWVAEMTGMDVTSSLFDYFEKNWAPRGEETAQILYNISRGWVTHNEIFGHTGMKLDVFLQMDHVWDHFDYTNDVEWWQTQGWPLVKGVASFHLDKLIPDLHFNDSTLVVSPCNSPEQAPITLACAHAQQLIWQLFNSVEKGYQAAGDTDSAFLEEVMSKRAQMDKGIRIGSWGQLQEWKVEKDMTTDTHRHLSHLIGLYPGYALTSYDASLQGGLLVHGTYLNYTKDQVLDAAEISLIHRGNGTGPDGDTGWEKAWRAACWAQLGNATEFYHILSASAHSFIIYAVVENFGPNLFSLYDPSSSDPIFQIDANLGFPAAVLNALLQAPDVPNLSTPLIVTLLPALPSQWPSGSIKGARIRGGISVNLQWSGGRPTAAVFTVDANAQGRDVRVMYADNVVGGFVTTGGLTHSLSIE</sequence>
<dbReference type="InterPro" id="IPR027414">
    <property type="entry name" value="GH95_N_dom"/>
</dbReference>
<dbReference type="HOGENOM" id="CLU_004617_2_2_1"/>